<accession>A0A1I5CN01</accession>
<dbReference type="InterPro" id="IPR036457">
    <property type="entry name" value="PPM-type-like_dom_sf"/>
</dbReference>
<dbReference type="RefSeq" id="WP_074797127.1">
    <property type="nucleotide sequence ID" value="NZ_FOVJ01000004.1"/>
</dbReference>
<reference evidence="3" key="1">
    <citation type="submission" date="2016-10" db="EMBL/GenBank/DDBJ databases">
        <authorList>
            <person name="Varghese N."/>
        </authorList>
    </citation>
    <scope>NUCLEOTIDE SEQUENCE [LARGE SCALE GENOMIC DNA]</scope>
    <source>
        <strain evidence="3">Nsp8</strain>
    </source>
</reference>
<keyword evidence="3" id="KW-1185">Reference proteome</keyword>
<dbReference type="InterPro" id="IPR001932">
    <property type="entry name" value="PPM-type_phosphatase-like_dom"/>
</dbReference>
<dbReference type="AlphaFoldDB" id="A0A1I5CN01"/>
<feature type="domain" description="PPM-type phosphatase" evidence="1">
    <location>
        <begin position="4"/>
        <end position="243"/>
    </location>
</feature>
<dbReference type="OrthoDB" id="9801841at2"/>
<evidence type="ECO:0000259" key="1">
    <source>
        <dbReference type="PROSITE" id="PS51746"/>
    </source>
</evidence>
<sequence>MQLEIIVLSKAGGREVNEDACGFWSAPEACFCVLSDGLGGHYGGDVASKLAVQHTLDSFRAMPECSSRAVEAALQAGNLAIIREQHRDARLKQMRATAVVLSIDTKLGVAVWGHVGDSRLYCFREARIIEQTRDHSVIQSMVDAGYLQPRELRDSPNRSKLLAALGNEEQFSVEIIPVAFPLMDGDIFLLCSDGLWEYVEEEDMERMLKAAPSASDWLKALENRVLERGHKGQDNYSAIAVWCRDPDEATLRGPV</sequence>
<dbReference type="EMBL" id="FOVJ01000004">
    <property type="protein sequence ID" value="SFN88262.1"/>
    <property type="molecule type" value="Genomic_DNA"/>
</dbReference>
<evidence type="ECO:0000313" key="3">
    <source>
        <dbReference type="Proteomes" id="UP000183107"/>
    </source>
</evidence>
<evidence type="ECO:0000313" key="2">
    <source>
        <dbReference type="EMBL" id="SFN88262.1"/>
    </source>
</evidence>
<dbReference type="SUPFAM" id="SSF81606">
    <property type="entry name" value="PP2C-like"/>
    <property type="match status" value="1"/>
</dbReference>
<name>A0A1I5CN01_9PROT</name>
<protein>
    <submittedName>
        <fullName evidence="2">Serine/threonine protein phosphatase PrpC</fullName>
    </submittedName>
</protein>
<dbReference type="Pfam" id="PF13672">
    <property type="entry name" value="PP2C_2"/>
    <property type="match status" value="1"/>
</dbReference>
<organism evidence="2 3">
    <name type="scientific">Nitrosospira briensis</name>
    <dbReference type="NCBI Taxonomy" id="35799"/>
    <lineage>
        <taxon>Bacteria</taxon>
        <taxon>Pseudomonadati</taxon>
        <taxon>Pseudomonadota</taxon>
        <taxon>Betaproteobacteria</taxon>
        <taxon>Nitrosomonadales</taxon>
        <taxon>Nitrosomonadaceae</taxon>
        <taxon>Nitrosospira</taxon>
    </lineage>
</organism>
<dbReference type="CDD" id="cd00143">
    <property type="entry name" value="PP2Cc"/>
    <property type="match status" value="1"/>
</dbReference>
<gene>
    <name evidence="2" type="ORF">SAMN05216386_2068</name>
</gene>
<dbReference type="Proteomes" id="UP000183107">
    <property type="component" value="Unassembled WGS sequence"/>
</dbReference>
<dbReference type="PROSITE" id="PS51746">
    <property type="entry name" value="PPM_2"/>
    <property type="match status" value="1"/>
</dbReference>
<dbReference type="SMART" id="SM00331">
    <property type="entry name" value="PP2C_SIG"/>
    <property type="match status" value="1"/>
</dbReference>
<dbReference type="SMART" id="SM00332">
    <property type="entry name" value="PP2Cc"/>
    <property type="match status" value="1"/>
</dbReference>
<proteinExistence type="predicted"/>
<dbReference type="Gene3D" id="3.60.40.10">
    <property type="entry name" value="PPM-type phosphatase domain"/>
    <property type="match status" value="1"/>
</dbReference>